<feature type="non-terminal residue" evidence="1">
    <location>
        <position position="1"/>
    </location>
</feature>
<evidence type="ECO:0000313" key="2">
    <source>
        <dbReference type="Proteomes" id="UP000789570"/>
    </source>
</evidence>
<gene>
    <name evidence="1" type="ORF">FCALED_LOCUS15562</name>
</gene>
<sequence length="167" mass="18886">VALATLNTTAFLPLIVRYPFSTSSIVVTCKSGNSKVAEARYLYFEISENSNIENLENEFHFNTLVDETKVSNKLCVLPDLKVKIKGGFSTSASNSKWEITNGGPNIHFQKLLGKRKFGQTEFESEPLLFGIVSTRNIWRWIGSPEKPNVDISRRFICNFEGDMQNEK</sequence>
<comment type="caution">
    <text evidence="1">The sequence shown here is derived from an EMBL/GenBank/DDBJ whole genome shotgun (WGS) entry which is preliminary data.</text>
</comment>
<keyword evidence="2" id="KW-1185">Reference proteome</keyword>
<reference evidence="1" key="1">
    <citation type="submission" date="2021-06" db="EMBL/GenBank/DDBJ databases">
        <authorList>
            <person name="Kallberg Y."/>
            <person name="Tangrot J."/>
            <person name="Rosling A."/>
        </authorList>
    </citation>
    <scope>NUCLEOTIDE SEQUENCE</scope>
    <source>
        <strain evidence="1">UK204</strain>
    </source>
</reference>
<name>A0A9N9IMG4_9GLOM</name>
<organism evidence="1 2">
    <name type="scientific">Funneliformis caledonium</name>
    <dbReference type="NCBI Taxonomy" id="1117310"/>
    <lineage>
        <taxon>Eukaryota</taxon>
        <taxon>Fungi</taxon>
        <taxon>Fungi incertae sedis</taxon>
        <taxon>Mucoromycota</taxon>
        <taxon>Glomeromycotina</taxon>
        <taxon>Glomeromycetes</taxon>
        <taxon>Glomerales</taxon>
        <taxon>Glomeraceae</taxon>
        <taxon>Funneliformis</taxon>
    </lineage>
</organism>
<evidence type="ECO:0000313" key="1">
    <source>
        <dbReference type="EMBL" id="CAG8740260.1"/>
    </source>
</evidence>
<dbReference type="EMBL" id="CAJVPQ010014683">
    <property type="protein sequence ID" value="CAG8740260.1"/>
    <property type="molecule type" value="Genomic_DNA"/>
</dbReference>
<accession>A0A9N9IMG4</accession>
<dbReference type="Proteomes" id="UP000789570">
    <property type="component" value="Unassembled WGS sequence"/>
</dbReference>
<proteinExistence type="predicted"/>
<protein>
    <submittedName>
        <fullName evidence="1">12869_t:CDS:1</fullName>
    </submittedName>
</protein>
<dbReference type="AlphaFoldDB" id="A0A9N9IMG4"/>
<dbReference type="OrthoDB" id="10531211at2759"/>
<feature type="non-terminal residue" evidence="1">
    <location>
        <position position="167"/>
    </location>
</feature>